<reference evidence="11" key="1">
    <citation type="submission" date="2025-08" db="UniProtKB">
        <authorList>
            <consortium name="RefSeq"/>
        </authorList>
    </citation>
    <scope>IDENTIFICATION</scope>
</reference>
<feature type="region of interest" description="Disordered" evidence="7">
    <location>
        <begin position="135"/>
        <end position="159"/>
    </location>
</feature>
<evidence type="ECO:0000313" key="10">
    <source>
        <dbReference type="Proteomes" id="UP000504602"/>
    </source>
</evidence>
<proteinExistence type="inferred from homology"/>
<accession>A0A6I9HGL9</accession>
<dbReference type="GO" id="GO:0034334">
    <property type="term" value="P:adherens junction maintenance"/>
    <property type="evidence" value="ECO:0007669"/>
    <property type="project" value="TreeGrafter"/>
</dbReference>
<dbReference type="GO" id="GO:0015629">
    <property type="term" value="C:actin cytoskeleton"/>
    <property type="evidence" value="ECO:0007669"/>
    <property type="project" value="TreeGrafter"/>
</dbReference>
<evidence type="ECO:0000256" key="5">
    <source>
        <dbReference type="ARBA" id="ARBA00023203"/>
    </source>
</evidence>
<feature type="compositionally biased region" description="Polar residues" evidence="7">
    <location>
        <begin position="486"/>
        <end position="510"/>
    </location>
</feature>
<dbReference type="CDD" id="cd07643">
    <property type="entry name" value="I-BAR_IMD_MIM"/>
    <property type="match status" value="1"/>
</dbReference>
<dbReference type="InterPro" id="IPR013606">
    <property type="entry name" value="I-BAR_dom"/>
</dbReference>
<dbReference type="GO" id="GO:0032233">
    <property type="term" value="P:positive regulation of actin filament bundle assembly"/>
    <property type="evidence" value="ECO:0007669"/>
    <property type="project" value="TreeGrafter"/>
</dbReference>
<evidence type="ECO:0000256" key="7">
    <source>
        <dbReference type="SAM" id="MobiDB-lite"/>
    </source>
</evidence>
<evidence type="ECO:0000256" key="6">
    <source>
        <dbReference type="ARBA" id="ARBA00061293"/>
    </source>
</evidence>
<dbReference type="RefSeq" id="XP_005420768.1">
    <property type="nucleotide sequence ID" value="XM_005420711.2"/>
</dbReference>
<feature type="region of interest" description="Disordered" evidence="7">
    <location>
        <begin position="427"/>
        <end position="469"/>
    </location>
</feature>
<protein>
    <submittedName>
        <fullName evidence="11">Protein MTSS 1 isoform X4</fullName>
    </submittedName>
</protein>
<dbReference type="PANTHER" id="PTHR15708:SF10">
    <property type="entry name" value="PROTEIN MTSS 1"/>
    <property type="match status" value="1"/>
</dbReference>
<comment type="subcellular location">
    <subcellularLocation>
        <location evidence="1">Cytoplasm</location>
    </subcellularLocation>
</comment>
<evidence type="ECO:0000259" key="8">
    <source>
        <dbReference type="PROSITE" id="PS51082"/>
    </source>
</evidence>
<feature type="domain" description="WH2" evidence="8">
    <location>
        <begin position="719"/>
        <end position="736"/>
    </location>
</feature>
<keyword evidence="5" id="KW-0009">Actin-binding</keyword>
<gene>
    <name evidence="11" type="primary">MTSS1</name>
</gene>
<dbReference type="PROSITE" id="PS51082">
    <property type="entry name" value="WH2"/>
    <property type="match status" value="1"/>
</dbReference>
<feature type="compositionally biased region" description="Polar residues" evidence="7">
    <location>
        <begin position="315"/>
        <end position="335"/>
    </location>
</feature>
<evidence type="ECO:0000256" key="1">
    <source>
        <dbReference type="ARBA" id="ARBA00004496"/>
    </source>
</evidence>
<dbReference type="Proteomes" id="UP000504602">
    <property type="component" value="Unplaced"/>
</dbReference>
<keyword evidence="10" id="KW-1185">Reference proteome</keyword>
<organism evidence="10 11">
    <name type="scientific">Geospiza fortis</name>
    <name type="common">Medium ground-finch</name>
    <dbReference type="NCBI Taxonomy" id="48883"/>
    <lineage>
        <taxon>Eukaryota</taxon>
        <taxon>Metazoa</taxon>
        <taxon>Chordata</taxon>
        <taxon>Craniata</taxon>
        <taxon>Vertebrata</taxon>
        <taxon>Euteleostomi</taxon>
        <taxon>Archelosauria</taxon>
        <taxon>Archosauria</taxon>
        <taxon>Dinosauria</taxon>
        <taxon>Saurischia</taxon>
        <taxon>Theropoda</taxon>
        <taxon>Coelurosauria</taxon>
        <taxon>Aves</taxon>
        <taxon>Neognathae</taxon>
        <taxon>Neoaves</taxon>
        <taxon>Telluraves</taxon>
        <taxon>Australaves</taxon>
        <taxon>Passeriformes</taxon>
        <taxon>Thraupidae</taxon>
        <taxon>Geospiza</taxon>
    </lineage>
</organism>
<dbReference type="Gene3D" id="1.20.1270.60">
    <property type="entry name" value="Arfaptin homology (AH) domain/BAR domain"/>
    <property type="match status" value="1"/>
</dbReference>
<evidence type="ECO:0000256" key="3">
    <source>
        <dbReference type="ARBA" id="ARBA00022553"/>
    </source>
</evidence>
<dbReference type="Pfam" id="PF08397">
    <property type="entry name" value="IMD"/>
    <property type="match status" value="1"/>
</dbReference>
<feature type="compositionally biased region" description="Low complexity" evidence="7">
    <location>
        <begin position="255"/>
        <end position="305"/>
    </location>
</feature>
<dbReference type="GO" id="GO:0007009">
    <property type="term" value="P:plasma membrane organization"/>
    <property type="evidence" value="ECO:0007669"/>
    <property type="project" value="InterPro"/>
</dbReference>
<sequence length="747" mass="80845">MEAVIEKECSALGGLFQTIISDMKGSYPVWEDFINKAGKLQSQLRTTVVAAAAFLDAFQKVADMATNTRGGTREIGSALTRMCMRHRSIESKLRQFSSALIDCLINPLQEQMEEWKKVANQLDKDHAKEYKKARQEIKKKSSDTLKLQKKAKKGRGDIQPQLDSALQDVNDKYLLLEETEKQAVRKALIEERGRFCAFISMLRPVIEEEISMLGEITHLQTISDDLKSLTMDPHKLPSSSEQVILDLKGSDYSWSYQTPPSSPSTTMSRKSSVCSSLNSVNSSDSRSSGSHSHSPSSHYRYRSSNLPQQAPMRLSSVSSHDSGFMSQDAFQSKSPSPMPPEAPNQLSNGFYHCSLSSDPSVASVGAGPFPHFPPVSRAWTRAPSALLPDYVHYYTIGPGMLPSSKIPSWKDWAKPGPYDQPVVNTLQRRKDKREPDANGAAPSGAPAAPEEPQRPRSMTVSAATRQGEEMEACEELALALSRGLQLDTQRSSRDSLQCSSGYSTQTTTPCCSEDTIPSQVSDYDYFSVSGDQEAEQQEFDKSSTIPRNSDISQSYRRMFQTKRPASTAGLPTTLGPVMATPGVATIRRTPSTKPSVRRGTIGGGPIPIKTPVIPVKTPTVPDIPGGLPGALAGTEECPEQSLESPAAGEGGQAVTSMPSWSGQAAVNPPASGQRAGAAEEQRQAVPEGEEGERDGISSLAPAGPAELEPGELSPGDAPQGEDMLNAIRRGVKLKKTTTNDRSAPRIS</sequence>
<dbReference type="KEGG" id="gfr:102032830"/>
<dbReference type="InterPro" id="IPR003124">
    <property type="entry name" value="WH2_dom"/>
</dbReference>
<dbReference type="FunFam" id="1.20.1270.60:FF:000010">
    <property type="entry name" value="Metastasis suppressor 1, isoform CRA_e"/>
    <property type="match status" value="1"/>
</dbReference>
<feature type="compositionally biased region" description="Polar residues" evidence="7">
    <location>
        <begin position="653"/>
        <end position="664"/>
    </location>
</feature>
<dbReference type="CDD" id="cd22060">
    <property type="entry name" value="WH2_MTSS1"/>
    <property type="match status" value="1"/>
</dbReference>
<dbReference type="Pfam" id="PF02205">
    <property type="entry name" value="WH2"/>
    <property type="match status" value="1"/>
</dbReference>
<dbReference type="GO" id="GO:0003779">
    <property type="term" value="F:actin binding"/>
    <property type="evidence" value="ECO:0007669"/>
    <property type="project" value="UniProtKB-KW"/>
</dbReference>
<keyword evidence="3" id="KW-0597">Phosphoprotein</keyword>
<dbReference type="CTD" id="9788"/>
<feature type="region of interest" description="Disordered" evidence="7">
    <location>
        <begin position="255"/>
        <end position="347"/>
    </location>
</feature>
<comment type="similarity">
    <text evidence="6">Belongs to the MTSS family.</text>
</comment>
<evidence type="ECO:0000256" key="2">
    <source>
        <dbReference type="ARBA" id="ARBA00022490"/>
    </source>
</evidence>
<evidence type="ECO:0000259" key="9">
    <source>
        <dbReference type="PROSITE" id="PS51338"/>
    </source>
</evidence>
<dbReference type="OrthoDB" id="10061327at2759"/>
<dbReference type="GO" id="GO:0005543">
    <property type="term" value="F:phospholipid binding"/>
    <property type="evidence" value="ECO:0007669"/>
    <property type="project" value="TreeGrafter"/>
</dbReference>
<evidence type="ECO:0000313" key="11">
    <source>
        <dbReference type="RefSeq" id="XP_005420768.1"/>
    </source>
</evidence>
<dbReference type="InterPro" id="IPR027267">
    <property type="entry name" value="AH/BAR_dom_sf"/>
</dbReference>
<keyword evidence="2" id="KW-0963">Cytoplasm</keyword>
<feature type="region of interest" description="Disordered" evidence="7">
    <location>
        <begin position="587"/>
        <end position="747"/>
    </location>
</feature>
<dbReference type="GO" id="GO:0005737">
    <property type="term" value="C:cytoplasm"/>
    <property type="evidence" value="ECO:0007669"/>
    <property type="project" value="UniProtKB-SubCell"/>
</dbReference>
<dbReference type="InterPro" id="IPR030127">
    <property type="entry name" value="MTSS1/MTSS2"/>
</dbReference>
<dbReference type="GO" id="GO:0009898">
    <property type="term" value="C:cytoplasmic side of plasma membrane"/>
    <property type="evidence" value="ECO:0007669"/>
    <property type="project" value="TreeGrafter"/>
</dbReference>
<dbReference type="SUPFAM" id="SSF103657">
    <property type="entry name" value="BAR/IMD domain-like"/>
    <property type="match status" value="1"/>
</dbReference>
<dbReference type="PANTHER" id="PTHR15708">
    <property type="entry name" value="ACTIN BUNDLING/MISSING IN METASTASIS-RELATED"/>
    <property type="match status" value="1"/>
</dbReference>
<feature type="compositionally biased region" description="Low complexity" evidence="7">
    <location>
        <begin position="437"/>
        <end position="450"/>
    </location>
</feature>
<evidence type="ECO:0000256" key="4">
    <source>
        <dbReference type="ARBA" id="ARBA00023054"/>
    </source>
</evidence>
<dbReference type="GeneID" id="102032830"/>
<dbReference type="PROSITE" id="PS51338">
    <property type="entry name" value="IMD"/>
    <property type="match status" value="1"/>
</dbReference>
<feature type="domain" description="IMD" evidence="9">
    <location>
        <begin position="1"/>
        <end position="250"/>
    </location>
</feature>
<feature type="region of interest" description="Disordered" evidence="7">
    <location>
        <begin position="484"/>
        <end position="510"/>
    </location>
</feature>
<name>A0A6I9HGL9_GEOFO</name>
<keyword evidence="4" id="KW-0175">Coiled coil</keyword>
<dbReference type="AlphaFoldDB" id="A0A6I9HGL9"/>
<feature type="compositionally biased region" description="Low complexity" evidence="7">
    <location>
        <begin position="606"/>
        <end position="620"/>
    </location>
</feature>